<feature type="compositionally biased region" description="Basic and acidic residues" evidence="1">
    <location>
        <begin position="46"/>
        <end position="65"/>
    </location>
</feature>
<gene>
    <name evidence="2" type="ORF">G2W53_032214</name>
</gene>
<comment type="caution">
    <text evidence="2">The sequence shown here is derived from an EMBL/GenBank/DDBJ whole genome shotgun (WGS) entry which is preliminary data.</text>
</comment>
<evidence type="ECO:0000313" key="3">
    <source>
        <dbReference type="Proteomes" id="UP000634136"/>
    </source>
</evidence>
<reference evidence="2" key="1">
    <citation type="submission" date="2020-09" db="EMBL/GenBank/DDBJ databases">
        <title>Genome-Enabled Discovery of Anthraquinone Biosynthesis in Senna tora.</title>
        <authorList>
            <person name="Kang S.-H."/>
            <person name="Pandey R.P."/>
            <person name="Lee C.-M."/>
            <person name="Sim J.-S."/>
            <person name="Jeong J.-T."/>
            <person name="Choi B.-S."/>
            <person name="Jung M."/>
            <person name="Ginzburg D."/>
            <person name="Zhao K."/>
            <person name="Won S.Y."/>
            <person name="Oh T.-J."/>
            <person name="Yu Y."/>
            <person name="Kim N.-H."/>
            <person name="Lee O.R."/>
            <person name="Lee T.-H."/>
            <person name="Bashyal P."/>
            <person name="Kim T.-S."/>
            <person name="Lee W.-H."/>
            <person name="Kawkins C."/>
            <person name="Kim C.-K."/>
            <person name="Kim J.S."/>
            <person name="Ahn B.O."/>
            <person name="Rhee S.Y."/>
            <person name="Sohng J.K."/>
        </authorList>
    </citation>
    <scope>NUCLEOTIDE SEQUENCE</scope>
    <source>
        <tissue evidence="2">Leaf</tissue>
    </source>
</reference>
<dbReference type="AlphaFoldDB" id="A0A834SVF9"/>
<name>A0A834SVF9_9FABA</name>
<keyword evidence="3" id="KW-1185">Reference proteome</keyword>
<organism evidence="2 3">
    <name type="scientific">Senna tora</name>
    <dbReference type="NCBI Taxonomy" id="362788"/>
    <lineage>
        <taxon>Eukaryota</taxon>
        <taxon>Viridiplantae</taxon>
        <taxon>Streptophyta</taxon>
        <taxon>Embryophyta</taxon>
        <taxon>Tracheophyta</taxon>
        <taxon>Spermatophyta</taxon>
        <taxon>Magnoliopsida</taxon>
        <taxon>eudicotyledons</taxon>
        <taxon>Gunneridae</taxon>
        <taxon>Pentapetalae</taxon>
        <taxon>rosids</taxon>
        <taxon>fabids</taxon>
        <taxon>Fabales</taxon>
        <taxon>Fabaceae</taxon>
        <taxon>Caesalpinioideae</taxon>
        <taxon>Cassia clade</taxon>
        <taxon>Senna</taxon>
    </lineage>
</organism>
<evidence type="ECO:0000313" key="2">
    <source>
        <dbReference type="EMBL" id="KAF7811238.1"/>
    </source>
</evidence>
<dbReference type="Proteomes" id="UP000634136">
    <property type="component" value="Unassembled WGS sequence"/>
</dbReference>
<dbReference type="EMBL" id="JAAIUW010000010">
    <property type="protein sequence ID" value="KAF7811238.1"/>
    <property type="molecule type" value="Genomic_DNA"/>
</dbReference>
<evidence type="ECO:0000256" key="1">
    <source>
        <dbReference type="SAM" id="MobiDB-lite"/>
    </source>
</evidence>
<sequence>MCPRSIERASLPESVDSAWLLQVKCFLERDETEAAAEESLRVLEKEGLTDEAKDKSDGDLEVVKADDDDDDDDLGREKEEMVVLRAEGEMVRFYRESIIREKTIERDLVGYVMMYKYNVERETG</sequence>
<protein>
    <submittedName>
        <fullName evidence="2">Uncharacterized protein</fullName>
    </submittedName>
</protein>
<accession>A0A834SVF9</accession>
<proteinExistence type="predicted"/>
<feature type="region of interest" description="Disordered" evidence="1">
    <location>
        <begin position="46"/>
        <end position="76"/>
    </location>
</feature>